<accession>E7S092</accession>
<dbReference type="Proteomes" id="UP000011021">
    <property type="component" value="Unassembled WGS sequence"/>
</dbReference>
<evidence type="ECO:0000313" key="1">
    <source>
        <dbReference type="EMBL" id="EFV94241.1"/>
    </source>
</evidence>
<protein>
    <submittedName>
        <fullName evidence="1">Uncharacterized protein</fullName>
    </submittedName>
</protein>
<keyword evidence="2" id="KW-1185">Reference proteome</keyword>
<reference evidence="1 2" key="1">
    <citation type="submission" date="2010-12" db="EMBL/GenBank/DDBJ databases">
        <authorList>
            <person name="Muzny D."/>
            <person name="Qin X."/>
            <person name="Deng J."/>
            <person name="Jiang H."/>
            <person name="Liu Y."/>
            <person name="Qu J."/>
            <person name="Song X.-Z."/>
            <person name="Zhang L."/>
            <person name="Thornton R."/>
            <person name="Coyle M."/>
            <person name="Francisco L."/>
            <person name="Jackson L."/>
            <person name="Javaid M."/>
            <person name="Korchina V."/>
            <person name="Kovar C."/>
            <person name="Mata R."/>
            <person name="Mathew T."/>
            <person name="Ngo R."/>
            <person name="Nguyen L."/>
            <person name="Nguyen N."/>
            <person name="Okwuonu G."/>
            <person name="Ongeri F."/>
            <person name="Pham C."/>
            <person name="Simmons D."/>
            <person name="Wilczek-Boney K."/>
            <person name="Hale W."/>
            <person name="Jakkamsetti A."/>
            <person name="Pham P."/>
            <person name="Ruth R."/>
            <person name="San Lucas F."/>
            <person name="Warren J."/>
            <person name="Zhang J."/>
            <person name="Zhao Z."/>
            <person name="Zhou C."/>
            <person name="Zhu D."/>
            <person name="Lee S."/>
            <person name="Bess C."/>
            <person name="Blankenburg K."/>
            <person name="Forbes L."/>
            <person name="Fu Q."/>
            <person name="Gubbala S."/>
            <person name="Hirani K."/>
            <person name="Jayaseelan J.C."/>
            <person name="Lara F."/>
            <person name="Munidasa M."/>
            <person name="Palculict T."/>
            <person name="Patil S."/>
            <person name="Pu L.-L."/>
            <person name="Saada N."/>
            <person name="Tang L."/>
            <person name="Weissenberger G."/>
            <person name="Zhu Y."/>
            <person name="Hemphill L."/>
            <person name="Shang Y."/>
            <person name="Youmans B."/>
            <person name="Ayvaz T."/>
            <person name="Ross M."/>
            <person name="Santibanez J."/>
            <person name="Aqrawi P."/>
            <person name="Gross S."/>
            <person name="Joshi V."/>
            <person name="Fowler G."/>
            <person name="Nazareth L."/>
            <person name="Reid J."/>
            <person name="Worley K."/>
            <person name="Petrosino J."/>
            <person name="Highlander S."/>
            <person name="Gibbs R."/>
        </authorList>
    </citation>
    <scope>NUCLEOTIDE SEQUENCE [LARGE SCALE GENOMIC DNA]</scope>
    <source>
        <strain evidence="1 2">ATCC 51599</strain>
    </source>
</reference>
<proteinExistence type="predicted"/>
<organism evidence="1 2">
    <name type="scientific">Lautropia mirabilis ATCC 51599</name>
    <dbReference type="NCBI Taxonomy" id="887898"/>
    <lineage>
        <taxon>Bacteria</taxon>
        <taxon>Pseudomonadati</taxon>
        <taxon>Pseudomonadota</taxon>
        <taxon>Betaproteobacteria</taxon>
        <taxon>Burkholderiales</taxon>
        <taxon>Burkholderiaceae</taxon>
        <taxon>Lautropia</taxon>
    </lineage>
</organism>
<dbReference type="EMBL" id="AEQP01000022">
    <property type="protein sequence ID" value="EFV94241.1"/>
    <property type="molecule type" value="Genomic_DNA"/>
</dbReference>
<dbReference type="AlphaFoldDB" id="E7S092"/>
<comment type="caution">
    <text evidence="1">The sequence shown here is derived from an EMBL/GenBank/DDBJ whole genome shotgun (WGS) entry which is preliminary data.</text>
</comment>
<dbReference type="RefSeq" id="WP_005674788.1">
    <property type="nucleotide sequence ID" value="NZ_CP146288.1"/>
</dbReference>
<gene>
    <name evidence="1" type="ORF">HMPREF0551_2356</name>
</gene>
<dbReference type="HOGENOM" id="CLU_033050_0_0_4"/>
<evidence type="ECO:0000313" key="2">
    <source>
        <dbReference type="Proteomes" id="UP000011021"/>
    </source>
</evidence>
<sequence>MNTKQVNLGSKHSNSVFGHGALRRSILALVIPLAACGADTHEPTAGQAAKALPVLGQQAAQRRAKAGPIVPAGSGNLSLTSAEARRLYGPGIFRQDALSNTIPGIVNNREQVVSNRFRATINGHLSTARLYWQPGKGYSSGNGGTIRLRLMPDDGSGAHRPNLSASPLATAYFTPGQATYQGKPIFGDAHFSSQQPLVAGHLYHLVLDNVDGAPHRNYISSNNAISNAGNGRPSRWISTTDWATLLGKRAAWSGATFSWEDLTQNASSGNYYIPILQLTTRDGQRQGSTIMESGSVAPKRIFPATSNSPVREQFNPRSNKRVTGLSFATAAAVGGSLRWRIMHGSQELASGRISSGANYRALSTNNTYQVGKVYWYDASFGAITLQAGQTYDVEFHPEGGSRWMFADFRNGSRHGFSWPASFTESHAQHRLNGRWINFNHFNHNSSGDPDSNWPVVLHLAP</sequence>
<name>E7S092_9BURK</name>